<evidence type="ECO:0000313" key="6">
    <source>
        <dbReference type="WBParaSite" id="ASIM_0001636801-mRNA-1"/>
    </source>
</evidence>
<dbReference type="AlphaFoldDB" id="A0A0M3K5X7"/>
<evidence type="ECO:0000313" key="4">
    <source>
        <dbReference type="EMBL" id="VDK56008.1"/>
    </source>
</evidence>
<dbReference type="GO" id="GO:0005769">
    <property type="term" value="C:early endosome"/>
    <property type="evidence" value="ECO:0007669"/>
    <property type="project" value="InterPro"/>
</dbReference>
<protein>
    <submittedName>
        <fullName evidence="6">WH2 domain-containing protein</fullName>
    </submittedName>
</protein>
<feature type="compositionally biased region" description="Polar residues" evidence="2">
    <location>
        <begin position="337"/>
        <end position="347"/>
    </location>
</feature>
<dbReference type="PANTHER" id="PTHR23331">
    <property type="entry name" value="CXYORF1"/>
    <property type="match status" value="1"/>
</dbReference>
<feature type="compositionally biased region" description="Basic and acidic residues" evidence="2">
    <location>
        <begin position="143"/>
        <end position="155"/>
    </location>
</feature>
<dbReference type="GO" id="GO:0043015">
    <property type="term" value="F:gamma-tubulin binding"/>
    <property type="evidence" value="ECO:0007669"/>
    <property type="project" value="TreeGrafter"/>
</dbReference>
<feature type="region of interest" description="Disordered" evidence="2">
    <location>
        <begin position="329"/>
        <end position="348"/>
    </location>
</feature>
<dbReference type="GO" id="GO:0006887">
    <property type="term" value="P:exocytosis"/>
    <property type="evidence" value="ECO:0007669"/>
    <property type="project" value="TreeGrafter"/>
</dbReference>
<feature type="region of interest" description="Disordered" evidence="2">
    <location>
        <begin position="172"/>
        <end position="309"/>
    </location>
</feature>
<feature type="region of interest" description="Disordered" evidence="2">
    <location>
        <begin position="364"/>
        <end position="389"/>
    </location>
</feature>
<name>A0A0M3K5X7_ANISI</name>
<dbReference type="GO" id="GO:0034314">
    <property type="term" value="P:Arp2/3 complex-mediated actin nucleation"/>
    <property type="evidence" value="ECO:0007669"/>
    <property type="project" value="InterPro"/>
</dbReference>
<keyword evidence="5" id="KW-1185">Reference proteome</keyword>
<dbReference type="GO" id="GO:0043014">
    <property type="term" value="F:alpha-tubulin binding"/>
    <property type="evidence" value="ECO:0007669"/>
    <property type="project" value="InterPro"/>
</dbReference>
<sequence>MDDALNTVKQSIPLHHPKLKEKKSNDSKEKKKKRKKDQAERPLMDLISAWSQFDHHSRHKAHCGLDAFMDNSELDETVRKVYEFVQQDINEADKEEIDMIRRAVSVYGMAKVRQSMRKINRSKKNEIERRYLQNVRSSTPDESVDKESTMHKEETVSCEAVRRMKKISWFPNVSRRDRPPLPPPKPTVIYDHPFDDDIDYESENSANMTTNMRQSSESAQSVNASHSVNRPNSFGVQPLSNNRSNSRRDSYSRHQTHNALSTPFTATTSPSVPPQFPAPPPPSPSAPPPPPSQLASAAPNSSKAFHISEGRQNLLEAIRNVDKSTLRKVTHEEEDVTSNASAINSASEGDVMSAIAKMIEERRKHINVNSDDETSDTSGEDEADDDWSE</sequence>
<feature type="region of interest" description="Disordered" evidence="2">
    <location>
        <begin position="134"/>
        <end position="156"/>
    </location>
</feature>
<reference evidence="4 5" key="2">
    <citation type="submission" date="2018-11" db="EMBL/GenBank/DDBJ databases">
        <authorList>
            <consortium name="Pathogen Informatics"/>
        </authorList>
    </citation>
    <scope>NUCLEOTIDE SEQUENCE [LARGE SCALE GENOMIC DNA]</scope>
</reference>
<feature type="compositionally biased region" description="Acidic residues" evidence="2">
    <location>
        <begin position="370"/>
        <end position="389"/>
    </location>
</feature>
<dbReference type="WBParaSite" id="ASIM_0001636801-mRNA-1">
    <property type="protein sequence ID" value="ASIM_0001636801-mRNA-1"/>
    <property type="gene ID" value="ASIM_0001636801"/>
</dbReference>
<accession>A0A0M3K5X7</accession>
<dbReference type="PROSITE" id="PS51082">
    <property type="entry name" value="WH2"/>
    <property type="match status" value="1"/>
</dbReference>
<reference evidence="6" key="1">
    <citation type="submission" date="2017-02" db="UniProtKB">
        <authorList>
            <consortium name="WormBaseParasite"/>
        </authorList>
    </citation>
    <scope>IDENTIFICATION</scope>
</reference>
<evidence type="ECO:0000259" key="3">
    <source>
        <dbReference type="PROSITE" id="PS51082"/>
    </source>
</evidence>
<dbReference type="GO" id="GO:0005829">
    <property type="term" value="C:cytosol"/>
    <property type="evidence" value="ECO:0007669"/>
    <property type="project" value="GOC"/>
</dbReference>
<dbReference type="InterPro" id="IPR028290">
    <property type="entry name" value="WASH1"/>
</dbReference>
<dbReference type="OrthoDB" id="10676329at2759"/>
<dbReference type="Proteomes" id="UP000267096">
    <property type="component" value="Unassembled WGS sequence"/>
</dbReference>
<evidence type="ECO:0000313" key="5">
    <source>
        <dbReference type="Proteomes" id="UP000267096"/>
    </source>
</evidence>
<proteinExistence type="predicted"/>
<dbReference type="GO" id="GO:0042147">
    <property type="term" value="P:retrograde transport, endosome to Golgi"/>
    <property type="evidence" value="ECO:0007669"/>
    <property type="project" value="TreeGrafter"/>
</dbReference>
<feature type="domain" description="WH2" evidence="3">
    <location>
        <begin position="310"/>
        <end position="329"/>
    </location>
</feature>
<feature type="compositionally biased region" description="Polar residues" evidence="2">
    <location>
        <begin position="203"/>
        <end position="239"/>
    </location>
</feature>
<dbReference type="InterPro" id="IPR003124">
    <property type="entry name" value="WH2_dom"/>
</dbReference>
<evidence type="ECO:0000256" key="2">
    <source>
        <dbReference type="SAM" id="MobiDB-lite"/>
    </source>
</evidence>
<dbReference type="GO" id="GO:0055037">
    <property type="term" value="C:recycling endosome"/>
    <property type="evidence" value="ECO:0007669"/>
    <property type="project" value="TreeGrafter"/>
</dbReference>
<dbReference type="EMBL" id="UYRR01032550">
    <property type="protein sequence ID" value="VDK56008.1"/>
    <property type="molecule type" value="Genomic_DNA"/>
</dbReference>
<feature type="region of interest" description="Disordered" evidence="2">
    <location>
        <begin position="1"/>
        <end position="41"/>
    </location>
</feature>
<dbReference type="GO" id="GO:0032456">
    <property type="term" value="P:endocytic recycling"/>
    <property type="evidence" value="ECO:0007669"/>
    <property type="project" value="TreeGrafter"/>
</dbReference>
<gene>
    <name evidence="4" type="ORF">ASIM_LOCUS15775</name>
</gene>
<keyword evidence="1" id="KW-0009">Actin-binding</keyword>
<dbReference type="GO" id="GO:0003779">
    <property type="term" value="F:actin binding"/>
    <property type="evidence" value="ECO:0007669"/>
    <property type="project" value="UniProtKB-KW"/>
</dbReference>
<organism evidence="6">
    <name type="scientific">Anisakis simplex</name>
    <name type="common">Herring worm</name>
    <dbReference type="NCBI Taxonomy" id="6269"/>
    <lineage>
        <taxon>Eukaryota</taxon>
        <taxon>Metazoa</taxon>
        <taxon>Ecdysozoa</taxon>
        <taxon>Nematoda</taxon>
        <taxon>Chromadorea</taxon>
        <taxon>Rhabditida</taxon>
        <taxon>Spirurina</taxon>
        <taxon>Ascaridomorpha</taxon>
        <taxon>Ascaridoidea</taxon>
        <taxon>Anisakidae</taxon>
        <taxon>Anisakis</taxon>
        <taxon>Anisakis simplex complex</taxon>
    </lineage>
</organism>
<feature type="compositionally biased region" description="Low complexity" evidence="2">
    <location>
        <begin position="293"/>
        <end position="302"/>
    </location>
</feature>
<feature type="compositionally biased region" description="Polar residues" evidence="2">
    <location>
        <begin position="257"/>
        <end position="268"/>
    </location>
</feature>
<evidence type="ECO:0000256" key="1">
    <source>
        <dbReference type="ARBA" id="ARBA00023203"/>
    </source>
</evidence>
<feature type="compositionally biased region" description="Pro residues" evidence="2">
    <location>
        <begin position="271"/>
        <end position="292"/>
    </location>
</feature>
<dbReference type="GO" id="GO:0071203">
    <property type="term" value="C:WASH complex"/>
    <property type="evidence" value="ECO:0007669"/>
    <property type="project" value="InterPro"/>
</dbReference>
<dbReference type="PANTHER" id="PTHR23331:SF1">
    <property type="entry name" value="WASH COMPLEX SUBUNIT 1"/>
    <property type="match status" value="1"/>
</dbReference>